<evidence type="ECO:0000313" key="2">
    <source>
        <dbReference type="EMBL" id="MDX5929631.1"/>
    </source>
</evidence>
<dbReference type="Proteomes" id="UP001279553">
    <property type="component" value="Unassembled WGS sequence"/>
</dbReference>
<accession>A0AAW9DL88</accession>
<sequence length="317" mass="35586">MARKRLPKNEAPEGEGRQAAPRLSSRYTEKLINAAVEITDALPTGDDIAFMHSILCQIGLPRSVVKGERFERRSGSAILVVRAGEVFNGRDMMQQPIPYGPIPRLALSYMTTYAVRHRTAEIPFGDSVNEALRLLGIEKSGQSYRMFRKQVSALAACHLTLGFNAGGKARTFKGEPIKQFEAWLADAEGQRTLWPSMLTLGTDFYATLIEHPIPHDVRALWALRGSSLAMDVYLYLAARLWRIQGKPVRLFWHQLRDQFGQEYRGKDADKDFKKEFRPALLHAMTVYPAAKVDVIDGGVVLHPSASAVPYRPPQRLQ</sequence>
<evidence type="ECO:0000313" key="3">
    <source>
        <dbReference type="Proteomes" id="UP001279553"/>
    </source>
</evidence>
<dbReference type="RefSeq" id="WP_319612677.1">
    <property type="nucleotide sequence ID" value="NZ_JAWXYB010000013.1"/>
</dbReference>
<dbReference type="Pfam" id="PF04796">
    <property type="entry name" value="RepA_C"/>
    <property type="match status" value="1"/>
</dbReference>
<feature type="region of interest" description="Disordered" evidence="1">
    <location>
        <begin position="1"/>
        <end position="22"/>
    </location>
</feature>
<name>A0AAW9DL88_ACIAO</name>
<dbReference type="EMBL" id="JAWXYB010000013">
    <property type="protein sequence ID" value="MDX5929631.1"/>
    <property type="molecule type" value="Genomic_DNA"/>
</dbReference>
<organism evidence="2 3">
    <name type="scientific">Acidiphilium acidophilum</name>
    <name type="common">Thiobacillus acidophilus</name>
    <dbReference type="NCBI Taxonomy" id="76588"/>
    <lineage>
        <taxon>Bacteria</taxon>
        <taxon>Pseudomonadati</taxon>
        <taxon>Pseudomonadota</taxon>
        <taxon>Alphaproteobacteria</taxon>
        <taxon>Acetobacterales</taxon>
        <taxon>Acidocellaceae</taxon>
        <taxon>Acidiphilium</taxon>
    </lineage>
</organism>
<dbReference type="AlphaFoldDB" id="A0AAW9DL88"/>
<keyword evidence="3" id="KW-1185">Reference proteome</keyword>
<comment type="caution">
    <text evidence="2">The sequence shown here is derived from an EMBL/GenBank/DDBJ whole genome shotgun (WGS) entry which is preliminary data.</text>
</comment>
<gene>
    <name evidence="2" type="ORF">SIL87_02470</name>
</gene>
<evidence type="ECO:0000256" key="1">
    <source>
        <dbReference type="SAM" id="MobiDB-lite"/>
    </source>
</evidence>
<protein>
    <submittedName>
        <fullName evidence="2">Replication protein RepA</fullName>
    </submittedName>
</protein>
<dbReference type="InterPro" id="IPR006881">
    <property type="entry name" value="RepA_C"/>
</dbReference>
<feature type="compositionally biased region" description="Basic and acidic residues" evidence="1">
    <location>
        <begin position="7"/>
        <end position="16"/>
    </location>
</feature>
<proteinExistence type="predicted"/>
<reference evidence="2 3" key="1">
    <citation type="submission" date="2023-11" db="EMBL/GenBank/DDBJ databases">
        <title>MicrobeMod: A computational toolkit for identifying prokaryotic methylation and restriction-modification with nanopore sequencing.</title>
        <authorList>
            <person name="Crits-Christoph A."/>
            <person name="Kang S.C."/>
            <person name="Lee H."/>
            <person name="Ostrov N."/>
        </authorList>
    </citation>
    <scope>NUCLEOTIDE SEQUENCE [LARGE SCALE GENOMIC DNA]</scope>
    <source>
        <strain evidence="2 3">DSMZ 700</strain>
    </source>
</reference>